<dbReference type="Gene3D" id="2.60.40.10">
    <property type="entry name" value="Immunoglobulins"/>
    <property type="match status" value="1"/>
</dbReference>
<protein>
    <submittedName>
        <fullName evidence="1">Uncharacterized protein</fullName>
    </submittedName>
</protein>
<gene>
    <name evidence="1" type="ORF">KQX54_003600</name>
</gene>
<dbReference type="InterPro" id="IPR013783">
    <property type="entry name" value="Ig-like_fold"/>
</dbReference>
<keyword evidence="2" id="KW-1185">Reference proteome</keyword>
<evidence type="ECO:0000313" key="1">
    <source>
        <dbReference type="EMBL" id="KAH0548873.1"/>
    </source>
</evidence>
<dbReference type="EMBL" id="JAHXZJ010001864">
    <property type="protein sequence ID" value="KAH0548873.1"/>
    <property type="molecule type" value="Genomic_DNA"/>
</dbReference>
<evidence type="ECO:0000313" key="2">
    <source>
        <dbReference type="Proteomes" id="UP000826195"/>
    </source>
</evidence>
<dbReference type="Proteomes" id="UP000826195">
    <property type="component" value="Unassembled WGS sequence"/>
</dbReference>
<organism evidence="1 2">
    <name type="scientific">Cotesia glomerata</name>
    <name type="common">Lepidopteran parasitic wasp</name>
    <name type="synonym">Apanteles glomeratus</name>
    <dbReference type="NCBI Taxonomy" id="32391"/>
    <lineage>
        <taxon>Eukaryota</taxon>
        <taxon>Metazoa</taxon>
        <taxon>Ecdysozoa</taxon>
        <taxon>Arthropoda</taxon>
        <taxon>Hexapoda</taxon>
        <taxon>Insecta</taxon>
        <taxon>Pterygota</taxon>
        <taxon>Neoptera</taxon>
        <taxon>Endopterygota</taxon>
        <taxon>Hymenoptera</taxon>
        <taxon>Apocrita</taxon>
        <taxon>Ichneumonoidea</taxon>
        <taxon>Braconidae</taxon>
        <taxon>Microgastrinae</taxon>
        <taxon>Cotesia</taxon>
    </lineage>
</organism>
<comment type="caution">
    <text evidence="1">The sequence shown here is derived from an EMBL/GenBank/DDBJ whole genome shotgun (WGS) entry which is preliminary data.</text>
</comment>
<sequence>MTLIMDNDKLNVINVRVCVLPLGKSERLQKKYQESEGSQENEELPIFEQTVTNVTALVGQTVYLPCKVRDLGDKVVSNN</sequence>
<dbReference type="AlphaFoldDB" id="A0AAV7ICJ2"/>
<accession>A0AAV7ICJ2</accession>
<reference evidence="1 2" key="1">
    <citation type="journal article" date="2021" name="J. Hered.">
        <title>A chromosome-level genome assembly of the parasitoid wasp, Cotesia glomerata (Hymenoptera: Braconidae).</title>
        <authorList>
            <person name="Pinto B.J."/>
            <person name="Weis J.J."/>
            <person name="Gamble T."/>
            <person name="Ode P.J."/>
            <person name="Paul R."/>
            <person name="Zaspel J.M."/>
        </authorList>
    </citation>
    <scope>NUCLEOTIDE SEQUENCE [LARGE SCALE GENOMIC DNA]</scope>
    <source>
        <strain evidence="1">CgM1</strain>
    </source>
</reference>
<name>A0AAV7ICJ2_COTGL</name>
<proteinExistence type="predicted"/>